<accession>A0A7S4ZT90</accession>
<dbReference type="AlphaFoldDB" id="A0A7S4ZT90"/>
<organism evidence="1">
    <name type="scientific">Rhizobium rhizogenes</name>
    <name type="common">Agrobacterium rhizogenes</name>
    <dbReference type="NCBI Taxonomy" id="359"/>
    <lineage>
        <taxon>Bacteria</taxon>
        <taxon>Pseudomonadati</taxon>
        <taxon>Pseudomonadota</taxon>
        <taxon>Alphaproteobacteria</taxon>
        <taxon>Hyphomicrobiales</taxon>
        <taxon>Rhizobiaceae</taxon>
        <taxon>Rhizobium/Agrobacterium group</taxon>
        <taxon>Rhizobium</taxon>
    </lineage>
</organism>
<geneLocation type="plasmid" evidence="1">
    <name>pC6.5d</name>
</geneLocation>
<gene>
    <name evidence="1" type="ORF">pC6.5d_739</name>
</gene>
<dbReference type="EMBL" id="MK318989">
    <property type="protein sequence ID" value="QCL10632.1"/>
    <property type="molecule type" value="Genomic_DNA"/>
</dbReference>
<keyword evidence="1" id="KW-0614">Plasmid</keyword>
<evidence type="ECO:0000313" key="1">
    <source>
        <dbReference type="EMBL" id="QCL10632.1"/>
    </source>
</evidence>
<protein>
    <submittedName>
        <fullName evidence="1">Uncharacterized protein</fullName>
    </submittedName>
</protein>
<reference evidence="1" key="1">
    <citation type="submission" date="2018-12" db="EMBL/GenBank/DDBJ databases">
        <title>Three Rhizobium rhizogenes strains isolated from the same crown gall tumor carry diverse plasmids.</title>
        <authorList>
            <person name="Pulawska J."/>
            <person name="Kuzmanovic N."/>
        </authorList>
    </citation>
    <scope>NUCLEOTIDE SEQUENCE</scope>
    <source>
        <strain evidence="1">C6.5</strain>
        <plasmid evidence="1">pC6.5d</plasmid>
    </source>
</reference>
<proteinExistence type="predicted"/>
<name>A0A7S4ZT90_RHIRH</name>
<sequence length="48" mass="5266">MSFDGSQSSVQSSPASISNLLENRFFVTGMAVNLSLTQFSLPRIENRT</sequence>